<accession>A0ABQ1MLY3</accession>
<reference evidence="2" key="1">
    <citation type="journal article" date="2019" name="Int. J. Syst. Evol. Microbiol.">
        <title>The Global Catalogue of Microorganisms (GCM) 10K type strain sequencing project: providing services to taxonomists for standard genome sequencing and annotation.</title>
        <authorList>
            <consortium name="The Broad Institute Genomics Platform"/>
            <consortium name="The Broad Institute Genome Sequencing Center for Infectious Disease"/>
            <person name="Wu L."/>
            <person name="Ma J."/>
        </authorList>
    </citation>
    <scope>NUCLEOTIDE SEQUENCE [LARGE SCALE GENOMIC DNA]</scope>
    <source>
        <strain evidence="2">CGMCC 1.15342</strain>
    </source>
</reference>
<sequence>MNRICLIPIAAFTMLLLSSWGFHAHKLINRMAVFTLPTNMAGFYKDRVDYMTEHAIDPDKRCYIDTAESVRHFIDADEYGLHPFDTIPVHWTAAVEKFTERRLLMSGILPWQINRSYYALVKAFGEKNIQRILRHSSDIGHYLADAHVPLHTTSNYNGQKTNQVGIHAFWESRLPELFAGEYDFLVGRARYVDSPVDEAWRIVKESHMLIDSVLSMEKKLSDVFPPDRKYGYIERNHILIRTYSDAYAKAYHDALQGMVERRMRGAIHAIGSFWYSAWVDAGQPDIRHLPADLFVADSVPSPDRAQKPFGREEWH</sequence>
<dbReference type="Proteomes" id="UP000597338">
    <property type="component" value="Unassembled WGS sequence"/>
</dbReference>
<protein>
    <recommendedName>
        <fullName evidence="3">S1/P1 Nuclease</fullName>
    </recommendedName>
</protein>
<evidence type="ECO:0000313" key="2">
    <source>
        <dbReference type="Proteomes" id="UP000597338"/>
    </source>
</evidence>
<dbReference type="CDD" id="cd10981">
    <property type="entry name" value="ZnPC_S1P1"/>
    <property type="match status" value="1"/>
</dbReference>
<dbReference type="Gene3D" id="1.10.575.10">
    <property type="entry name" value="P1 Nuclease"/>
    <property type="match status" value="1"/>
</dbReference>
<evidence type="ECO:0000313" key="1">
    <source>
        <dbReference type="EMBL" id="GGC41330.1"/>
    </source>
</evidence>
<comment type="caution">
    <text evidence="1">The sequence shown here is derived from an EMBL/GenBank/DDBJ whole genome shotgun (WGS) entry which is preliminary data.</text>
</comment>
<keyword evidence="2" id="KW-1185">Reference proteome</keyword>
<organism evidence="1 2">
    <name type="scientific">Parapedobacter defluvii</name>
    <dbReference type="NCBI Taxonomy" id="2045106"/>
    <lineage>
        <taxon>Bacteria</taxon>
        <taxon>Pseudomonadati</taxon>
        <taxon>Bacteroidota</taxon>
        <taxon>Sphingobacteriia</taxon>
        <taxon>Sphingobacteriales</taxon>
        <taxon>Sphingobacteriaceae</taxon>
        <taxon>Parapedobacter</taxon>
    </lineage>
</organism>
<dbReference type="RefSeq" id="WP_188752930.1">
    <property type="nucleotide sequence ID" value="NZ_BMIK01000016.1"/>
</dbReference>
<name>A0ABQ1MLY3_9SPHI</name>
<proteinExistence type="predicted"/>
<evidence type="ECO:0008006" key="3">
    <source>
        <dbReference type="Google" id="ProtNLM"/>
    </source>
</evidence>
<dbReference type="SUPFAM" id="SSF48537">
    <property type="entry name" value="Phospholipase C/P1 nuclease"/>
    <property type="match status" value="1"/>
</dbReference>
<dbReference type="InterPro" id="IPR008947">
    <property type="entry name" value="PLipase_C/P1_nuclease_dom_sf"/>
</dbReference>
<gene>
    <name evidence="1" type="ORF">GCM10011386_36780</name>
</gene>
<dbReference type="EMBL" id="BMIK01000016">
    <property type="protein sequence ID" value="GGC41330.1"/>
    <property type="molecule type" value="Genomic_DNA"/>
</dbReference>